<dbReference type="InterPro" id="IPR017441">
    <property type="entry name" value="Protein_kinase_ATP_BS"/>
</dbReference>
<dbReference type="CDD" id="cd06606">
    <property type="entry name" value="STKc_MAPKKK"/>
    <property type="match status" value="1"/>
</dbReference>
<dbReference type="OrthoDB" id="266718at2759"/>
<dbReference type="SUPFAM" id="SSF50044">
    <property type="entry name" value="SH3-domain"/>
    <property type="match status" value="3"/>
</dbReference>
<keyword evidence="4 10" id="KW-0418">Kinase</keyword>
<dbReference type="PROSITE" id="PS00108">
    <property type="entry name" value="PROTEIN_KINASE_ST"/>
    <property type="match status" value="1"/>
</dbReference>
<dbReference type="InterPro" id="IPR001452">
    <property type="entry name" value="SH3_domain"/>
</dbReference>
<dbReference type="eggNOG" id="KOG0198">
    <property type="taxonomic scope" value="Eukaryota"/>
</dbReference>
<dbReference type="GO" id="GO:0005524">
    <property type="term" value="F:ATP binding"/>
    <property type="evidence" value="ECO:0007669"/>
    <property type="project" value="UniProtKB-UniRule"/>
</dbReference>
<evidence type="ECO:0000256" key="4">
    <source>
        <dbReference type="ARBA" id="ARBA00022777"/>
    </source>
</evidence>
<dbReference type="RefSeq" id="XP_008871442.1">
    <property type="nucleotide sequence ID" value="XM_008873220.1"/>
</dbReference>
<name>A0A024U187_9STRA</name>
<evidence type="ECO:0000259" key="9">
    <source>
        <dbReference type="PROSITE" id="PS50011"/>
    </source>
</evidence>
<dbReference type="SMART" id="SM00220">
    <property type="entry name" value="S_TKc"/>
    <property type="match status" value="1"/>
</dbReference>
<dbReference type="InterPro" id="IPR050538">
    <property type="entry name" value="MAP_kinase_kinase_kinase"/>
</dbReference>
<sequence length="659" mass="73198">MQFALLTHRNRPETTSIVHEKPSEVACDGRMDSFVWQRGKLIGRGRFGKVYVGILLSTATMMAVKQVRVRDERGLDEIEGTFVPEEEESIENILGEVRIGQSLYHPHVVEYYGAGTPPLPLPRLTRFCSEQEGNIFSIFMEYLPLGSISGLLKACGPLDESIVRAYTYQLLQGLVYLHSRGIAHRDLKCANLLLSDAGCLKIADFGAATDALCGGFVDEGIHHRSSQDGVGSPFWMAPESVKANGSGSSGWTKSDVWSVGCCVIEMATGTPPWSNFSNPLTAMFHIASETAMPTIPAHLSDAAHAFLALCFVKDPALRPTALDLLSHAFVATVPPFGPTYLWFNSTTKPLDGGWWWFDHGALVWTYSVRVLGGVWFTTEASDGNWDWRPDVPDAVVEIARMWLHRVRSSSVETRRDEQRPERVARELFLNQSEPASTDALRTVRVVADYVAADATELTLTMNDVLVVDKVDETGWWFGTAVDGRAGWFPCTYVEWVRAPDNVLGLVRALGTYEPTSEGELHLQDHDLVQVLETPSDGWWRGHVVHPALSCTEGWFPCTYVEWLPLVEVTWMHSNEWELHVEPGDVIGILNHDENGWTEGFVVHRALHSVQSGAAHGWFPTTRLNPSIDDGGCDTKSQDSHGESDEEYVLEYQDGSALDI</sequence>
<evidence type="ECO:0000256" key="6">
    <source>
        <dbReference type="PROSITE-ProRule" id="PRU00192"/>
    </source>
</evidence>
<dbReference type="PANTHER" id="PTHR48016:SF56">
    <property type="entry name" value="MAPKK KINASE"/>
    <property type="match status" value="1"/>
</dbReference>
<feature type="binding site" evidence="7">
    <location>
        <position position="65"/>
    </location>
    <ligand>
        <name>ATP</name>
        <dbReference type="ChEBI" id="CHEBI:30616"/>
    </ligand>
</feature>
<dbReference type="AlphaFoldDB" id="A0A024U187"/>
<dbReference type="InterPro" id="IPR036028">
    <property type="entry name" value="SH3-like_dom_sf"/>
</dbReference>
<dbReference type="SUPFAM" id="SSF56112">
    <property type="entry name" value="Protein kinase-like (PK-like)"/>
    <property type="match status" value="1"/>
</dbReference>
<dbReference type="PROSITE" id="PS00107">
    <property type="entry name" value="PROTEIN_KINASE_ATP"/>
    <property type="match status" value="1"/>
</dbReference>
<dbReference type="InterPro" id="IPR008271">
    <property type="entry name" value="Ser/Thr_kinase_AS"/>
</dbReference>
<feature type="domain" description="Protein kinase" evidence="9">
    <location>
        <begin position="36"/>
        <end position="330"/>
    </location>
</feature>
<evidence type="ECO:0000256" key="2">
    <source>
        <dbReference type="ARBA" id="ARBA00022679"/>
    </source>
</evidence>
<dbReference type="VEuPathDB" id="FungiDB:H310_07734"/>
<dbReference type="Pfam" id="PF00069">
    <property type="entry name" value="Pkinase"/>
    <property type="match status" value="1"/>
</dbReference>
<dbReference type="PROSITE" id="PS50011">
    <property type="entry name" value="PROTEIN_KINASE_DOM"/>
    <property type="match status" value="1"/>
</dbReference>
<keyword evidence="1 6" id="KW-0728">SH3 domain</keyword>
<dbReference type="SMART" id="SM00326">
    <property type="entry name" value="SH3"/>
    <property type="match status" value="3"/>
</dbReference>
<evidence type="ECO:0000256" key="5">
    <source>
        <dbReference type="ARBA" id="ARBA00022840"/>
    </source>
</evidence>
<dbReference type="Pfam" id="PF07653">
    <property type="entry name" value="SH3_2"/>
    <property type="match status" value="2"/>
</dbReference>
<feature type="domain" description="SH3" evidence="8">
    <location>
        <begin position="438"/>
        <end position="498"/>
    </location>
</feature>
<evidence type="ECO:0000313" key="10">
    <source>
        <dbReference type="EMBL" id="ETV99666.1"/>
    </source>
</evidence>
<accession>A0A024U187</accession>
<dbReference type="InterPro" id="IPR011009">
    <property type="entry name" value="Kinase-like_dom_sf"/>
</dbReference>
<dbReference type="STRING" id="157072.A0A024U187"/>
<evidence type="ECO:0000259" key="8">
    <source>
        <dbReference type="PROSITE" id="PS50002"/>
    </source>
</evidence>
<gene>
    <name evidence="10" type="ORF">H310_07734</name>
</gene>
<reference evidence="10" key="1">
    <citation type="submission" date="2013-12" db="EMBL/GenBank/DDBJ databases">
        <title>The Genome Sequence of Aphanomyces invadans NJM9701.</title>
        <authorList>
            <consortium name="The Broad Institute Genomics Platform"/>
            <person name="Russ C."/>
            <person name="Tyler B."/>
            <person name="van West P."/>
            <person name="Dieguez-Uribeondo J."/>
            <person name="Young S.K."/>
            <person name="Zeng Q."/>
            <person name="Gargeya S."/>
            <person name="Fitzgerald M."/>
            <person name="Abouelleil A."/>
            <person name="Alvarado L."/>
            <person name="Chapman S.B."/>
            <person name="Gainer-Dewar J."/>
            <person name="Goldberg J."/>
            <person name="Griggs A."/>
            <person name="Gujja S."/>
            <person name="Hansen M."/>
            <person name="Howarth C."/>
            <person name="Imamovic A."/>
            <person name="Ireland A."/>
            <person name="Larimer J."/>
            <person name="McCowan C."/>
            <person name="Murphy C."/>
            <person name="Pearson M."/>
            <person name="Poon T.W."/>
            <person name="Priest M."/>
            <person name="Roberts A."/>
            <person name="Saif S."/>
            <person name="Shea T."/>
            <person name="Sykes S."/>
            <person name="Wortman J."/>
            <person name="Nusbaum C."/>
            <person name="Birren B."/>
        </authorList>
    </citation>
    <scope>NUCLEOTIDE SEQUENCE [LARGE SCALE GENOMIC DNA]</scope>
    <source>
        <strain evidence="10">NJM9701</strain>
    </source>
</reference>
<protein>
    <submittedName>
        <fullName evidence="10">STE/STE11 protein kinase</fullName>
    </submittedName>
</protein>
<dbReference type="GO" id="GO:0004672">
    <property type="term" value="F:protein kinase activity"/>
    <property type="evidence" value="ECO:0007669"/>
    <property type="project" value="InterPro"/>
</dbReference>
<dbReference type="EMBL" id="KI913966">
    <property type="protein sequence ID" value="ETV99666.1"/>
    <property type="molecule type" value="Genomic_DNA"/>
</dbReference>
<evidence type="ECO:0000256" key="3">
    <source>
        <dbReference type="ARBA" id="ARBA00022741"/>
    </source>
</evidence>
<proteinExistence type="predicted"/>
<feature type="domain" description="SH3" evidence="8">
    <location>
        <begin position="501"/>
        <end position="565"/>
    </location>
</feature>
<dbReference type="PROSITE" id="PS50002">
    <property type="entry name" value="SH3"/>
    <property type="match status" value="2"/>
</dbReference>
<dbReference type="Gene3D" id="2.30.30.40">
    <property type="entry name" value="SH3 Domains"/>
    <property type="match status" value="3"/>
</dbReference>
<keyword evidence="3 7" id="KW-0547">Nucleotide-binding</keyword>
<organism evidence="10">
    <name type="scientific">Aphanomyces invadans</name>
    <dbReference type="NCBI Taxonomy" id="157072"/>
    <lineage>
        <taxon>Eukaryota</taxon>
        <taxon>Sar</taxon>
        <taxon>Stramenopiles</taxon>
        <taxon>Oomycota</taxon>
        <taxon>Saprolegniomycetes</taxon>
        <taxon>Saprolegniales</taxon>
        <taxon>Verrucalvaceae</taxon>
        <taxon>Aphanomyces</taxon>
    </lineage>
</organism>
<evidence type="ECO:0000256" key="7">
    <source>
        <dbReference type="PROSITE-ProRule" id="PRU10141"/>
    </source>
</evidence>
<keyword evidence="2" id="KW-0808">Transferase</keyword>
<dbReference type="PANTHER" id="PTHR48016">
    <property type="entry name" value="MAP KINASE KINASE KINASE SSK2-RELATED-RELATED"/>
    <property type="match status" value="1"/>
</dbReference>
<evidence type="ECO:0000256" key="1">
    <source>
        <dbReference type="ARBA" id="ARBA00022443"/>
    </source>
</evidence>
<keyword evidence="5 7" id="KW-0067">ATP-binding</keyword>
<dbReference type="CDD" id="cd00174">
    <property type="entry name" value="SH3"/>
    <property type="match status" value="1"/>
</dbReference>
<dbReference type="InterPro" id="IPR000719">
    <property type="entry name" value="Prot_kinase_dom"/>
</dbReference>
<dbReference type="GeneID" id="20084784"/>
<dbReference type="Gene3D" id="1.10.510.10">
    <property type="entry name" value="Transferase(Phosphotransferase) domain 1"/>
    <property type="match status" value="1"/>
</dbReference>